<feature type="non-terminal residue" evidence="1">
    <location>
        <position position="186"/>
    </location>
</feature>
<dbReference type="Proteomes" id="UP000029723">
    <property type="component" value="Unassembled WGS sequence"/>
</dbReference>
<sequence>FGELEYCFNQYFSKYCAPVIIKDYRYYHRKQNEEFYKAYNKTPAIIGAGSVFQGMIRMQTANVRAASEGKWSKKNLDDFIDGVVKKIISGKNFQNDWGNLIDRYRESLIAKLGTKGYLHVAEQLGKTEGQKFIDPAIHYGQLRFMELLKEHLARTDMPKSSMEYILKEGINNSIFMSLGSRFMRGR</sequence>
<evidence type="ECO:0000313" key="2">
    <source>
        <dbReference type="Proteomes" id="UP000029723"/>
    </source>
</evidence>
<evidence type="ECO:0000313" key="1">
    <source>
        <dbReference type="EMBL" id="KGI20942.1"/>
    </source>
</evidence>
<name>A0A098YNT4_9BACT</name>
<proteinExistence type="predicted"/>
<gene>
    <name evidence="1" type="ORF">HMPREF9304_13160</name>
</gene>
<accession>A0A098YNT4</accession>
<dbReference type="EMBL" id="JRPQ01000252">
    <property type="protein sequence ID" value="KGI20942.1"/>
    <property type="molecule type" value="Genomic_DNA"/>
</dbReference>
<feature type="non-terminal residue" evidence="1">
    <location>
        <position position="1"/>
    </location>
</feature>
<protein>
    <submittedName>
        <fullName evidence="1">Uncharacterized protein</fullName>
    </submittedName>
</protein>
<comment type="caution">
    <text evidence="1">The sequence shown here is derived from an EMBL/GenBank/DDBJ whole genome shotgun (WGS) entry which is preliminary data.</text>
</comment>
<dbReference type="AlphaFoldDB" id="A0A098YNT4"/>
<organism evidence="1 2">
    <name type="scientific">Hoylesella timonensis S9-PR14</name>
    <dbReference type="NCBI Taxonomy" id="1401062"/>
    <lineage>
        <taxon>Bacteria</taxon>
        <taxon>Pseudomonadati</taxon>
        <taxon>Bacteroidota</taxon>
        <taxon>Bacteroidia</taxon>
        <taxon>Bacteroidales</taxon>
        <taxon>Prevotellaceae</taxon>
        <taxon>Hoylesella</taxon>
    </lineage>
</organism>
<reference evidence="1 2" key="1">
    <citation type="submission" date="2014-07" db="EMBL/GenBank/DDBJ databases">
        <authorList>
            <person name="McCorrison J."/>
            <person name="Sanka R."/>
            <person name="Torralba M."/>
            <person name="Gillis M."/>
            <person name="Haft D.H."/>
            <person name="Methe B."/>
            <person name="Sutton G."/>
            <person name="Nelson K.E."/>
        </authorList>
    </citation>
    <scope>NUCLEOTIDE SEQUENCE [LARGE SCALE GENOMIC DNA]</scope>
    <source>
        <strain evidence="1 2">S9-PR14</strain>
    </source>
</reference>